<organism evidence="8 9">
    <name type="scientific">Cryptosporidium meleagridis</name>
    <dbReference type="NCBI Taxonomy" id="93969"/>
    <lineage>
        <taxon>Eukaryota</taxon>
        <taxon>Sar</taxon>
        <taxon>Alveolata</taxon>
        <taxon>Apicomplexa</taxon>
        <taxon>Conoidasida</taxon>
        <taxon>Coccidia</taxon>
        <taxon>Eucoccidiorida</taxon>
        <taxon>Eimeriorina</taxon>
        <taxon>Cryptosporidiidae</taxon>
        <taxon>Cryptosporidium</taxon>
    </lineage>
</organism>
<reference evidence="8 9" key="1">
    <citation type="submission" date="2014-04" db="EMBL/GenBank/DDBJ databases">
        <title>Comparative Genomics of Cryptosporidium Species.</title>
        <authorList>
            <person name="Silva J.C."/>
            <person name="Su Q."/>
            <person name="Chalmers R."/>
            <person name="Chibucos M.C."/>
            <person name="Elwin K."/>
            <person name="Godinez A."/>
            <person name="Guo F."/>
            <person name="Huynh K."/>
            <person name="Orvis J."/>
            <person name="Ott S."/>
            <person name="Sadzewicz L."/>
            <person name="Sengamalay N."/>
            <person name="Shetty A."/>
            <person name="Sun M."/>
            <person name="Tallon L."/>
            <person name="Xiao L."/>
            <person name="Zhang H."/>
            <person name="Fraser C.M."/>
            <person name="Zhu G."/>
            <person name="Kissinger J."/>
            <person name="Widmer G."/>
        </authorList>
    </citation>
    <scope>NUCLEOTIDE SEQUENCE [LARGE SCALE GENOMIC DNA]</scope>
    <source>
        <strain evidence="8 9">UKMEL1</strain>
    </source>
</reference>
<evidence type="ECO:0000313" key="8">
    <source>
        <dbReference type="EMBL" id="POM85303.1"/>
    </source>
</evidence>
<dbReference type="InterPro" id="IPR004932">
    <property type="entry name" value="Rer1"/>
</dbReference>
<feature type="transmembrane region" description="Helical" evidence="7">
    <location>
        <begin position="133"/>
        <end position="151"/>
    </location>
</feature>
<comment type="subcellular location">
    <subcellularLocation>
        <location evidence="1">Membrane</location>
        <topology evidence="1">Multi-pass membrane protein</topology>
    </subcellularLocation>
</comment>
<evidence type="ECO:0000256" key="3">
    <source>
        <dbReference type="ARBA" id="ARBA00022692"/>
    </source>
</evidence>
<dbReference type="GO" id="GO:0006621">
    <property type="term" value="P:protein retention in ER lumen"/>
    <property type="evidence" value="ECO:0007669"/>
    <property type="project" value="TreeGrafter"/>
</dbReference>
<dbReference type="EMBL" id="JIBK01000050">
    <property type="protein sequence ID" value="POM85303.1"/>
    <property type="molecule type" value="Genomic_DNA"/>
</dbReference>
<dbReference type="Proteomes" id="UP000236928">
    <property type="component" value="Unassembled WGS sequence"/>
</dbReference>
<protein>
    <recommendedName>
        <fullName evidence="6">Protein RER1</fullName>
    </recommendedName>
</protein>
<accession>A0A2P4Z5G2</accession>
<dbReference type="PANTHER" id="PTHR10743:SF0">
    <property type="entry name" value="PROTEIN RER1"/>
    <property type="match status" value="1"/>
</dbReference>
<dbReference type="GO" id="GO:0006890">
    <property type="term" value="P:retrograde vesicle-mediated transport, Golgi to endoplasmic reticulum"/>
    <property type="evidence" value="ECO:0007669"/>
    <property type="project" value="TreeGrafter"/>
</dbReference>
<dbReference type="VEuPathDB" id="CryptoDB:CmeUKMEL1_16745"/>
<feature type="transmembrane region" description="Helical" evidence="7">
    <location>
        <begin position="108"/>
        <end position="127"/>
    </location>
</feature>
<evidence type="ECO:0000256" key="7">
    <source>
        <dbReference type="SAM" id="Phobius"/>
    </source>
</evidence>
<name>A0A2P4Z5G2_9CRYT</name>
<dbReference type="PIRSF" id="PIRSF016013">
    <property type="entry name" value="AtER_Rer1p"/>
    <property type="match status" value="1"/>
</dbReference>
<proteinExistence type="inferred from homology"/>
<keyword evidence="3 7" id="KW-0812">Transmembrane</keyword>
<keyword evidence="9" id="KW-1185">Reference proteome</keyword>
<evidence type="ECO:0000256" key="6">
    <source>
        <dbReference type="PIRNR" id="PIRNR016013"/>
    </source>
</evidence>
<evidence type="ECO:0000313" key="9">
    <source>
        <dbReference type="Proteomes" id="UP000236928"/>
    </source>
</evidence>
<dbReference type="GO" id="GO:0000139">
    <property type="term" value="C:Golgi membrane"/>
    <property type="evidence" value="ECO:0007669"/>
    <property type="project" value="TreeGrafter"/>
</dbReference>
<dbReference type="AlphaFoldDB" id="A0A2P4Z5G2"/>
<evidence type="ECO:0000256" key="1">
    <source>
        <dbReference type="ARBA" id="ARBA00004141"/>
    </source>
</evidence>
<dbReference type="OrthoDB" id="448250at2759"/>
<feature type="transmembrane region" description="Helical" evidence="7">
    <location>
        <begin position="60"/>
        <end position="78"/>
    </location>
</feature>
<gene>
    <name evidence="8" type="ORF">CmeUKMEL1_16745</name>
</gene>
<dbReference type="PANTHER" id="PTHR10743">
    <property type="entry name" value="PROTEIN RER1"/>
    <property type="match status" value="1"/>
</dbReference>
<feature type="transmembrane region" description="Helical" evidence="7">
    <location>
        <begin position="38"/>
        <end position="54"/>
    </location>
</feature>
<evidence type="ECO:0000256" key="2">
    <source>
        <dbReference type="ARBA" id="ARBA00006070"/>
    </source>
</evidence>
<evidence type="ECO:0000256" key="4">
    <source>
        <dbReference type="ARBA" id="ARBA00022989"/>
    </source>
</evidence>
<comment type="similarity">
    <text evidence="2 6">Belongs to the RER1 family.</text>
</comment>
<evidence type="ECO:0000256" key="5">
    <source>
        <dbReference type="ARBA" id="ARBA00023136"/>
    </source>
</evidence>
<keyword evidence="4 7" id="KW-1133">Transmembrane helix</keyword>
<comment type="caution">
    <text evidence="8">The sequence shown here is derived from an EMBL/GenBank/DDBJ whole genome shotgun (WGS) entry which is preliminary data.</text>
</comment>
<dbReference type="GO" id="GO:0005783">
    <property type="term" value="C:endoplasmic reticulum"/>
    <property type="evidence" value="ECO:0007669"/>
    <property type="project" value="GOC"/>
</dbReference>
<comment type="function">
    <text evidence="6">Involved in the retrieval of endoplasmic reticulum membrane proteins from the early Golgi compartment.</text>
</comment>
<keyword evidence="5 6" id="KW-0472">Membrane</keyword>
<dbReference type="Pfam" id="PF03248">
    <property type="entry name" value="Rer1"/>
    <property type="match status" value="1"/>
</dbReference>
<sequence>MMQSEDCSDATFTTTNNPYLRLLNAYIEKTTVYPKSRWCFLFILIATFAFRVYHCQGFFIVTYGLSIYLLNLFIGFLSPQIDPEEEGMVLPMHDTQEFRPFERRLPEFKFWISATKATIASIFLTFFEVFDLPVFWPILLIYFIFLFILTMRQQIQHMIKYRYVPFSWGKQTYGDITKGKPAINKKTSLGGIGLTLIGDK</sequence>